<evidence type="ECO:0000313" key="2">
    <source>
        <dbReference type="EMBL" id="JAV33151.1"/>
    </source>
</evidence>
<accession>A0A1Q3G008</accession>
<dbReference type="EMBL" id="GFDL01001894">
    <property type="protein sequence ID" value="JAV33151.1"/>
    <property type="molecule type" value="Transcribed_RNA"/>
</dbReference>
<organism evidence="2">
    <name type="scientific">Culex tarsalis</name>
    <name type="common">Encephalitis mosquito</name>
    <dbReference type="NCBI Taxonomy" id="7177"/>
    <lineage>
        <taxon>Eukaryota</taxon>
        <taxon>Metazoa</taxon>
        <taxon>Ecdysozoa</taxon>
        <taxon>Arthropoda</taxon>
        <taxon>Hexapoda</taxon>
        <taxon>Insecta</taxon>
        <taxon>Pterygota</taxon>
        <taxon>Neoptera</taxon>
        <taxon>Endopterygota</taxon>
        <taxon>Diptera</taxon>
        <taxon>Nematocera</taxon>
        <taxon>Culicoidea</taxon>
        <taxon>Culicidae</taxon>
        <taxon>Culicinae</taxon>
        <taxon>Culicini</taxon>
        <taxon>Culex</taxon>
        <taxon>Culex</taxon>
    </lineage>
</organism>
<reference evidence="2" key="1">
    <citation type="submission" date="2017-01" db="EMBL/GenBank/DDBJ databases">
        <title>A deep insight into the sialotranscriptome of adult male and female Cluex tarsalis mosquitoes.</title>
        <authorList>
            <person name="Ribeiro J.M."/>
            <person name="Moreira F."/>
            <person name="Bernard K.A."/>
            <person name="Calvo E."/>
        </authorList>
    </citation>
    <scope>NUCLEOTIDE SEQUENCE</scope>
    <source>
        <strain evidence="2">Kern County</strain>
        <tissue evidence="2">Salivary glands</tissue>
    </source>
</reference>
<protein>
    <submittedName>
        <fullName evidence="2">Uncharacterized protein</fullName>
    </submittedName>
</protein>
<name>A0A1Q3G008_CULTA</name>
<dbReference type="AlphaFoldDB" id="A0A1Q3G008"/>
<feature type="compositionally biased region" description="Basic and acidic residues" evidence="1">
    <location>
        <begin position="93"/>
        <end position="113"/>
    </location>
</feature>
<evidence type="ECO:0000256" key="1">
    <source>
        <dbReference type="SAM" id="MobiDB-lite"/>
    </source>
</evidence>
<feature type="region of interest" description="Disordered" evidence="1">
    <location>
        <begin position="93"/>
        <end position="115"/>
    </location>
</feature>
<proteinExistence type="predicted"/>
<feature type="region of interest" description="Disordered" evidence="1">
    <location>
        <begin position="39"/>
        <end position="79"/>
    </location>
</feature>
<sequence length="250" mass="28505">MKRSLFTHKPSETEEMVVTEYKGRYFEVPRSEYQRRLTHIDQEQRSKQIQAVSRIRSEVASTSRGPTPSSPKARPKNTDMVTSFFDQLEQSFKRSMERSEPVEEAPKPSHDAPKSTLETHFTLEDCNESQQTIVERPIERESNFGPVPVESATSAPQDPRLFGEVADSLAQLKSTVTDLIDRTIVDIESKASLSQNVSRETVLMKRSFGEGGSSVQNSESYAQSKRTIRNKLYGEIEEIIKRLQDIEFLE</sequence>